<accession>A0A822FSL4</accession>
<dbReference type="EMBL" id="CAJOBR010088978">
    <property type="protein sequence ID" value="CAF5137529.1"/>
    <property type="molecule type" value="Genomic_DNA"/>
</dbReference>
<dbReference type="Proteomes" id="UP000663848">
    <property type="component" value="Unassembled WGS sequence"/>
</dbReference>
<comment type="caution">
    <text evidence="3">The sequence shown here is derived from an EMBL/GenBank/DDBJ whole genome shotgun (WGS) entry which is preliminary data.</text>
</comment>
<feature type="compositionally biased region" description="Polar residues" evidence="1">
    <location>
        <begin position="1"/>
        <end position="11"/>
    </location>
</feature>
<dbReference type="AlphaFoldDB" id="A0A822FSL4"/>
<name>A0A822FSL4_9BILA</name>
<reference evidence="3" key="1">
    <citation type="submission" date="2021-02" db="EMBL/GenBank/DDBJ databases">
        <authorList>
            <person name="Nowell W R."/>
        </authorList>
    </citation>
    <scope>NUCLEOTIDE SEQUENCE</scope>
</reference>
<gene>
    <name evidence="2" type="ORF">QYT958_LOCUS46665</name>
    <name evidence="3" type="ORF">QYT958_LOCUS47404</name>
</gene>
<organism evidence="3 4">
    <name type="scientific">Rotaria socialis</name>
    <dbReference type="NCBI Taxonomy" id="392032"/>
    <lineage>
        <taxon>Eukaryota</taxon>
        <taxon>Metazoa</taxon>
        <taxon>Spiralia</taxon>
        <taxon>Gnathifera</taxon>
        <taxon>Rotifera</taxon>
        <taxon>Eurotatoria</taxon>
        <taxon>Bdelloidea</taxon>
        <taxon>Philodinida</taxon>
        <taxon>Philodinidae</taxon>
        <taxon>Rotaria</taxon>
    </lineage>
</organism>
<evidence type="ECO:0000313" key="3">
    <source>
        <dbReference type="EMBL" id="CAF5137529.1"/>
    </source>
</evidence>
<evidence type="ECO:0000313" key="4">
    <source>
        <dbReference type="Proteomes" id="UP000663848"/>
    </source>
</evidence>
<evidence type="ECO:0000313" key="2">
    <source>
        <dbReference type="EMBL" id="CAF5129350.1"/>
    </source>
</evidence>
<feature type="non-terminal residue" evidence="3">
    <location>
        <position position="1"/>
    </location>
</feature>
<dbReference type="EMBL" id="CAJOBR010083987">
    <property type="protein sequence ID" value="CAF5129350.1"/>
    <property type="molecule type" value="Genomic_DNA"/>
</dbReference>
<protein>
    <submittedName>
        <fullName evidence="3">Uncharacterized protein</fullName>
    </submittedName>
</protein>
<evidence type="ECO:0000256" key="1">
    <source>
        <dbReference type="SAM" id="MobiDB-lite"/>
    </source>
</evidence>
<proteinExistence type="predicted"/>
<feature type="region of interest" description="Disordered" evidence="1">
    <location>
        <begin position="1"/>
        <end position="40"/>
    </location>
</feature>
<sequence length="40" mass="4462">MQNYSSNSQQMYHGDESDEGLDSMSSADAARLPYDSDDQD</sequence>